<reference evidence="1" key="1">
    <citation type="submission" date="2022-07" db="EMBL/GenBank/DDBJ databases">
        <title>Phylogenomic reconstructions and comparative analyses of Kickxellomycotina fungi.</title>
        <authorList>
            <person name="Reynolds N.K."/>
            <person name="Stajich J.E."/>
            <person name="Barry K."/>
            <person name="Grigoriev I.V."/>
            <person name="Crous P."/>
            <person name="Smith M.E."/>
        </authorList>
    </citation>
    <scope>NUCLEOTIDE SEQUENCE</scope>
    <source>
        <strain evidence="1">BCRC 34191</strain>
    </source>
</reference>
<proteinExistence type="predicted"/>
<protein>
    <submittedName>
        <fullName evidence="1">Uncharacterized protein</fullName>
    </submittedName>
</protein>
<accession>A0ACC1KLW0</accession>
<sequence length="847" mass="92877">MPAQRILVKRANIAAEILDTERTYVEGLELIEKLFISPLLASAQQHGPILSRKEVRQLFANFPDIITLSKELLAQLEARIGSGATPQWDPATGLIGDIFLRIAPFLKMYSLYLRNFRSALADISRWLIANQAFSRFIQQANASPECKGLTFQSYLLLPVQRIPRYKLLLEDLLKHTSPAHVDHQNISDALRTISEVATFVNENIQEHEMTLSIIEIQRMLGLKETLLVPGRRLIKVGTLTKICRKSHQHRQFYLFSDILLYSSSPPPLSDDQSGHRKVPLEDCKVMDVPDAGDCRNQFTIISREKSFIVYTASAGEKADWMLALMRMITERREARDTLQMDNSLRRRIARARRSTMMQFPRVAENFDAPVWDPDEASDRCYICFRDFTLFLRRHHCRACGKIVCNSCSRKNIMFVGRASTESKEGRGCDQCIARLFGREALESPQSTLHKLLSQSRHSLDPGALVQSLSALTIGPGGLRGHLSTSRRPSAPWAATAADQSNAADRSASSITCISESPPAASTALIDSIMLPPVAQEPSELLQTRIFGRMRMSRADSEPSPPEHKSSSAAATPDRPSTPLPWASRIGRSGSVADAPSPRLSSGSVTRSARLSLVLKRNSAKHSSTGSTAEWESPHASARSTVMYDSPPIQAADAHSPVSTMSHNRVSFVSSSCSTVVSDSSVKQSRARVRRPTAFMSNDDSAAGNAAEQPKSAVRSSGATGSSHCSLVALYEDASPIGSAGLNPSLVSLAAPPQLTLVQAEATAARGRTSTNNGTLCSLCHGDFTIQDSQHQCTSCLSLVCSRCINHQQPTVGKNKLSSRSSDSPKPNFSRILSMYIPEGYEHQPGDT</sequence>
<dbReference type="Proteomes" id="UP001140066">
    <property type="component" value="Unassembled WGS sequence"/>
</dbReference>
<name>A0ACC1KLW0_9FUNG</name>
<feature type="non-terminal residue" evidence="1">
    <location>
        <position position="847"/>
    </location>
</feature>
<comment type="caution">
    <text evidence="1">The sequence shown here is derived from an EMBL/GenBank/DDBJ whole genome shotgun (WGS) entry which is preliminary data.</text>
</comment>
<organism evidence="1 2">
    <name type="scientific">Coemansia linderi</name>
    <dbReference type="NCBI Taxonomy" id="2663919"/>
    <lineage>
        <taxon>Eukaryota</taxon>
        <taxon>Fungi</taxon>
        <taxon>Fungi incertae sedis</taxon>
        <taxon>Zoopagomycota</taxon>
        <taxon>Kickxellomycotina</taxon>
        <taxon>Kickxellomycetes</taxon>
        <taxon>Kickxellales</taxon>
        <taxon>Kickxellaceae</taxon>
        <taxon>Coemansia</taxon>
    </lineage>
</organism>
<evidence type="ECO:0000313" key="2">
    <source>
        <dbReference type="Proteomes" id="UP001140066"/>
    </source>
</evidence>
<dbReference type="EMBL" id="JANBUK010000117">
    <property type="protein sequence ID" value="KAJ2791637.1"/>
    <property type="molecule type" value="Genomic_DNA"/>
</dbReference>
<gene>
    <name evidence="1" type="ORF">GGI18_000997</name>
</gene>
<keyword evidence="2" id="KW-1185">Reference proteome</keyword>
<evidence type="ECO:0000313" key="1">
    <source>
        <dbReference type="EMBL" id="KAJ2791637.1"/>
    </source>
</evidence>